<reference evidence="2" key="1">
    <citation type="submission" date="2020-03" db="EMBL/GenBank/DDBJ databases">
        <title>A mixture of massive structural variations and highly conserved coding sequences in Ustilaginoidea virens genome.</title>
        <authorList>
            <person name="Zhang K."/>
            <person name="Zhao Z."/>
            <person name="Zhang Z."/>
            <person name="Li Y."/>
            <person name="Hsiang T."/>
            <person name="Sun W."/>
        </authorList>
    </citation>
    <scope>NUCLEOTIDE SEQUENCE</scope>
    <source>
        <strain evidence="2">UV-8b</strain>
    </source>
</reference>
<keyword evidence="1" id="KW-0732">Signal</keyword>
<sequence length="92" mass="9630">MKTFATLLAVLGAFTALAAGLEINPRSCTTKADALKQAQNAGCKNASAKCNSYGCQCVWGCFSPIGGGRLTLWTNRCGTKTVQYGSDLQAMC</sequence>
<protein>
    <submittedName>
        <fullName evidence="2">Uncharacterized protein</fullName>
    </submittedName>
</protein>
<feature type="chain" id="PRO_5034034934" evidence="1">
    <location>
        <begin position="21"/>
        <end position="92"/>
    </location>
</feature>
<evidence type="ECO:0000313" key="3">
    <source>
        <dbReference type="Proteomes" id="UP000027002"/>
    </source>
</evidence>
<dbReference type="RefSeq" id="XP_042997272.1">
    <property type="nucleotide sequence ID" value="XM_043141338.1"/>
</dbReference>
<evidence type="ECO:0000313" key="2">
    <source>
        <dbReference type="EMBL" id="QUC19599.1"/>
    </source>
</evidence>
<dbReference type="AlphaFoldDB" id="A0A8E5HQC4"/>
<proteinExistence type="predicted"/>
<dbReference type="EMBL" id="CP072755">
    <property type="protein sequence ID" value="QUC19599.1"/>
    <property type="molecule type" value="Genomic_DNA"/>
</dbReference>
<dbReference type="KEGG" id="uvi:66064618"/>
<evidence type="ECO:0000256" key="1">
    <source>
        <dbReference type="SAM" id="SignalP"/>
    </source>
</evidence>
<dbReference type="GeneID" id="66064618"/>
<organism evidence="2 3">
    <name type="scientific">Ustilaginoidea virens</name>
    <name type="common">Rice false smut fungus</name>
    <name type="synonym">Villosiclava virens</name>
    <dbReference type="NCBI Taxonomy" id="1159556"/>
    <lineage>
        <taxon>Eukaryota</taxon>
        <taxon>Fungi</taxon>
        <taxon>Dikarya</taxon>
        <taxon>Ascomycota</taxon>
        <taxon>Pezizomycotina</taxon>
        <taxon>Sordariomycetes</taxon>
        <taxon>Hypocreomycetidae</taxon>
        <taxon>Hypocreales</taxon>
        <taxon>Clavicipitaceae</taxon>
        <taxon>Ustilaginoidea</taxon>
    </lineage>
</organism>
<gene>
    <name evidence="2" type="ORF">UV8b_03840</name>
</gene>
<accession>A0A8E5HQC4</accession>
<keyword evidence="3" id="KW-1185">Reference proteome</keyword>
<name>A0A8E5HQC4_USTVR</name>
<feature type="signal peptide" evidence="1">
    <location>
        <begin position="1"/>
        <end position="20"/>
    </location>
</feature>
<dbReference type="Proteomes" id="UP000027002">
    <property type="component" value="Chromosome 3"/>
</dbReference>